<sequence>MRIESVTAHAFGPLHDRTLPLAPGLTVVSGVNESAKSSWHAAIRAALCGEPAARHRPWDGESWRVAATVSLDSGETLTVDRDLDADDGSLDVAHRVGLDRTSFGATACVDQAELLSVLDTADGLREHLRRAAATAGTDGTVEQALERLVAPDEALQKARNRLREAETDLTVARREHTRYVELSVRARQASAARARLAVQEHGAELEALAARIARVRELQERFGDLPPSGLAARRSSRPRSTGRWPRGVPADPRADRPVRRVGR</sequence>
<dbReference type="InterPro" id="IPR027417">
    <property type="entry name" value="P-loop_NTPase"/>
</dbReference>
<keyword evidence="1" id="KW-0175">Coiled coil</keyword>
<feature type="region of interest" description="Disordered" evidence="2">
    <location>
        <begin position="223"/>
        <end position="263"/>
    </location>
</feature>
<dbReference type="AlphaFoldDB" id="A0A1B2HB11"/>
<evidence type="ECO:0000256" key="1">
    <source>
        <dbReference type="SAM" id="Coils"/>
    </source>
</evidence>
<dbReference type="KEGG" id="led:BBK82_01195"/>
<dbReference type="Pfam" id="PF13514">
    <property type="entry name" value="AAA_27"/>
    <property type="match status" value="1"/>
</dbReference>
<dbReference type="OrthoDB" id="3177877at2"/>
<dbReference type="PANTHER" id="PTHR41259:SF1">
    <property type="entry name" value="DOUBLE-STRAND BREAK REPAIR RAD50 ATPASE, PUTATIVE-RELATED"/>
    <property type="match status" value="1"/>
</dbReference>
<dbReference type="PANTHER" id="PTHR41259">
    <property type="entry name" value="DOUBLE-STRAND BREAK REPAIR RAD50 ATPASE, PUTATIVE-RELATED"/>
    <property type="match status" value="1"/>
</dbReference>
<evidence type="ECO:0000259" key="3">
    <source>
        <dbReference type="Pfam" id="PF13514"/>
    </source>
</evidence>
<name>A0A1B2HB11_9PSEU</name>
<keyword evidence="5" id="KW-1185">Reference proteome</keyword>
<dbReference type="Proteomes" id="UP000093053">
    <property type="component" value="Chromosome"/>
</dbReference>
<accession>A0A1B2HB11</accession>
<feature type="domain" description="YhaN AAA" evidence="3">
    <location>
        <begin position="1"/>
        <end position="185"/>
    </location>
</feature>
<proteinExistence type="predicted"/>
<reference evidence="4 5" key="1">
    <citation type="submission" date="2016-07" db="EMBL/GenBank/DDBJ databases">
        <title>Complete genome sequence of the Lentzea guizhouensis DHS C013.</title>
        <authorList>
            <person name="Cao C."/>
        </authorList>
    </citation>
    <scope>NUCLEOTIDE SEQUENCE [LARGE SCALE GENOMIC DNA]</scope>
    <source>
        <strain evidence="4 5">DHS C013</strain>
    </source>
</reference>
<dbReference type="SUPFAM" id="SSF52540">
    <property type="entry name" value="P-loop containing nucleoside triphosphate hydrolases"/>
    <property type="match status" value="1"/>
</dbReference>
<protein>
    <recommendedName>
        <fullName evidence="3">YhaN AAA domain-containing protein</fullName>
    </recommendedName>
</protein>
<dbReference type="STRING" id="1586287.BBK82_01195"/>
<evidence type="ECO:0000256" key="2">
    <source>
        <dbReference type="SAM" id="MobiDB-lite"/>
    </source>
</evidence>
<feature type="compositionally biased region" description="Basic and acidic residues" evidence="2">
    <location>
        <begin position="252"/>
        <end position="263"/>
    </location>
</feature>
<dbReference type="InterPro" id="IPR038734">
    <property type="entry name" value="YhaN_AAA"/>
</dbReference>
<dbReference type="Gene3D" id="3.40.50.300">
    <property type="entry name" value="P-loop containing nucleotide triphosphate hydrolases"/>
    <property type="match status" value="1"/>
</dbReference>
<feature type="coiled-coil region" evidence="1">
    <location>
        <begin position="155"/>
        <end position="218"/>
    </location>
</feature>
<organism evidence="4 5">
    <name type="scientific">Lentzea guizhouensis</name>
    <dbReference type="NCBI Taxonomy" id="1586287"/>
    <lineage>
        <taxon>Bacteria</taxon>
        <taxon>Bacillati</taxon>
        <taxon>Actinomycetota</taxon>
        <taxon>Actinomycetes</taxon>
        <taxon>Pseudonocardiales</taxon>
        <taxon>Pseudonocardiaceae</taxon>
        <taxon>Lentzea</taxon>
    </lineage>
</organism>
<dbReference type="EMBL" id="CP016793">
    <property type="protein sequence ID" value="ANZ34899.1"/>
    <property type="molecule type" value="Genomic_DNA"/>
</dbReference>
<evidence type="ECO:0000313" key="4">
    <source>
        <dbReference type="EMBL" id="ANZ34899.1"/>
    </source>
</evidence>
<evidence type="ECO:0000313" key="5">
    <source>
        <dbReference type="Proteomes" id="UP000093053"/>
    </source>
</evidence>
<dbReference type="RefSeq" id="WP_065913318.1">
    <property type="nucleotide sequence ID" value="NZ_CP016793.1"/>
</dbReference>
<gene>
    <name evidence="4" type="ORF">BBK82_01195</name>
</gene>